<evidence type="ECO:0000256" key="2">
    <source>
        <dbReference type="ARBA" id="ARBA00009904"/>
    </source>
</evidence>
<evidence type="ECO:0000313" key="10">
    <source>
        <dbReference type="Proteomes" id="UP001206925"/>
    </source>
</evidence>
<comment type="function">
    <text evidence="8">Essential component of the vacuolar proton pump (V-ATPase), a multimeric enzyme that catalyzes the translocation of protons across the membranes. Required for assembly and activity of the V-ATPase.</text>
</comment>
<feature type="transmembrane region" description="Helical" evidence="8">
    <location>
        <begin position="163"/>
        <end position="182"/>
    </location>
</feature>
<dbReference type="GO" id="GO:0051117">
    <property type="term" value="F:ATPase binding"/>
    <property type="evidence" value="ECO:0007669"/>
    <property type="project" value="TreeGrafter"/>
</dbReference>
<accession>A0AAD5GRE9</accession>
<comment type="subcellular location">
    <subcellularLocation>
        <location evidence="1">Membrane</location>
        <topology evidence="1">Multi-pass membrane protein</topology>
    </subcellularLocation>
</comment>
<evidence type="ECO:0000256" key="6">
    <source>
        <dbReference type="ARBA" id="ARBA00023065"/>
    </source>
</evidence>
<reference evidence="9" key="1">
    <citation type="submission" date="2022-06" db="EMBL/GenBank/DDBJ databases">
        <title>Uncovering the hologenomic basis of an extraordinary plant invasion.</title>
        <authorList>
            <person name="Bieker V.C."/>
            <person name="Martin M.D."/>
            <person name="Gilbert T."/>
            <person name="Hodgins K."/>
            <person name="Battlay P."/>
            <person name="Petersen B."/>
            <person name="Wilson J."/>
        </authorList>
    </citation>
    <scope>NUCLEOTIDE SEQUENCE</scope>
    <source>
        <strain evidence="9">AA19_3_7</strain>
        <tissue evidence="9">Leaf</tissue>
    </source>
</reference>
<dbReference type="GO" id="GO:0016471">
    <property type="term" value="C:vacuolar proton-transporting V-type ATPase complex"/>
    <property type="evidence" value="ECO:0007669"/>
    <property type="project" value="TreeGrafter"/>
</dbReference>
<dbReference type="Pfam" id="PF01496">
    <property type="entry name" value="V_ATPase_I"/>
    <property type="match status" value="1"/>
</dbReference>
<keyword evidence="4 8" id="KW-0812">Transmembrane</keyword>
<evidence type="ECO:0000256" key="3">
    <source>
        <dbReference type="ARBA" id="ARBA00022448"/>
    </source>
</evidence>
<evidence type="ECO:0000256" key="1">
    <source>
        <dbReference type="ARBA" id="ARBA00004141"/>
    </source>
</evidence>
<name>A0AAD5GRE9_AMBAR</name>
<comment type="caution">
    <text evidence="9">The sequence shown here is derived from an EMBL/GenBank/DDBJ whole genome shotgun (WGS) entry which is preliminary data.</text>
</comment>
<sequence length="292" mass="33544">MRVKKINDVFNSGIESLAELATEFNGHLEKAFDNINSEVVEHYRSGCFNAANPYFNILAIVVKFFCNIFHNLDIGMQEHRITVVIKRCGEMACKLHFFKDQMMKAALLASTRSSYGSDIGLDELEVKLGELESELIKMNFRTLKSYSVPIMNFWSISLSCRRLVTFSIMLKYMSSILLLPFILVAKYQEANPGLYTIVTFPFLFAVMFGDWGHDICLLLATLFLILREKKYSSQDSYNEFFSAPFELSERSAYDCRDSSCRDATTVGMIKVRDTYPFGFGMEHVVNYLFLTR</sequence>
<protein>
    <recommendedName>
        <fullName evidence="8">V-type proton ATPase subunit a</fullName>
    </recommendedName>
</protein>
<dbReference type="Proteomes" id="UP001206925">
    <property type="component" value="Unassembled WGS sequence"/>
</dbReference>
<keyword evidence="8" id="KW-0375">Hydrogen ion transport</keyword>
<keyword evidence="10" id="KW-1185">Reference proteome</keyword>
<evidence type="ECO:0000313" key="9">
    <source>
        <dbReference type="EMBL" id="KAI7749756.1"/>
    </source>
</evidence>
<keyword evidence="6 8" id="KW-0406">Ion transport</keyword>
<keyword evidence="5 8" id="KW-1133">Transmembrane helix</keyword>
<dbReference type="PANTHER" id="PTHR11629:SF63">
    <property type="entry name" value="V-TYPE PROTON ATPASE SUBUNIT A"/>
    <property type="match status" value="1"/>
</dbReference>
<comment type="caution">
    <text evidence="8">Lacks conserved residue(s) required for the propagation of feature annotation.</text>
</comment>
<evidence type="ECO:0000256" key="4">
    <source>
        <dbReference type="ARBA" id="ARBA00022692"/>
    </source>
</evidence>
<evidence type="ECO:0000256" key="7">
    <source>
        <dbReference type="ARBA" id="ARBA00023136"/>
    </source>
</evidence>
<dbReference type="InterPro" id="IPR002490">
    <property type="entry name" value="V-ATPase_116kDa_su"/>
</dbReference>
<comment type="similarity">
    <text evidence="2 8">Belongs to the V-ATPase 116 kDa subunit family.</text>
</comment>
<gene>
    <name evidence="9" type="ORF">M8C21_018337</name>
</gene>
<dbReference type="EMBL" id="JAMZMK010006284">
    <property type="protein sequence ID" value="KAI7749756.1"/>
    <property type="molecule type" value="Genomic_DNA"/>
</dbReference>
<evidence type="ECO:0000256" key="8">
    <source>
        <dbReference type="RuleBase" id="RU361189"/>
    </source>
</evidence>
<organism evidence="9 10">
    <name type="scientific">Ambrosia artemisiifolia</name>
    <name type="common">Common ragweed</name>
    <dbReference type="NCBI Taxonomy" id="4212"/>
    <lineage>
        <taxon>Eukaryota</taxon>
        <taxon>Viridiplantae</taxon>
        <taxon>Streptophyta</taxon>
        <taxon>Embryophyta</taxon>
        <taxon>Tracheophyta</taxon>
        <taxon>Spermatophyta</taxon>
        <taxon>Magnoliopsida</taxon>
        <taxon>eudicotyledons</taxon>
        <taxon>Gunneridae</taxon>
        <taxon>Pentapetalae</taxon>
        <taxon>asterids</taxon>
        <taxon>campanulids</taxon>
        <taxon>Asterales</taxon>
        <taxon>Asteraceae</taxon>
        <taxon>Asteroideae</taxon>
        <taxon>Heliantheae alliance</taxon>
        <taxon>Heliantheae</taxon>
        <taxon>Ambrosia</taxon>
    </lineage>
</organism>
<dbReference type="GO" id="GO:0046961">
    <property type="term" value="F:proton-transporting ATPase activity, rotational mechanism"/>
    <property type="evidence" value="ECO:0007669"/>
    <property type="project" value="InterPro"/>
</dbReference>
<keyword evidence="7 8" id="KW-0472">Membrane</keyword>
<dbReference type="GO" id="GO:0007035">
    <property type="term" value="P:vacuolar acidification"/>
    <property type="evidence" value="ECO:0007669"/>
    <property type="project" value="TreeGrafter"/>
</dbReference>
<proteinExistence type="inferred from homology"/>
<dbReference type="AlphaFoldDB" id="A0AAD5GRE9"/>
<evidence type="ECO:0000256" key="5">
    <source>
        <dbReference type="ARBA" id="ARBA00022989"/>
    </source>
</evidence>
<feature type="transmembrane region" description="Helical" evidence="8">
    <location>
        <begin position="202"/>
        <end position="226"/>
    </location>
</feature>
<dbReference type="PANTHER" id="PTHR11629">
    <property type="entry name" value="VACUOLAR PROTON ATPASES"/>
    <property type="match status" value="1"/>
</dbReference>
<keyword evidence="3 8" id="KW-0813">Transport</keyword>
<dbReference type="GO" id="GO:0033179">
    <property type="term" value="C:proton-transporting V-type ATPase, V0 domain"/>
    <property type="evidence" value="ECO:0007669"/>
    <property type="project" value="InterPro"/>
</dbReference>